<sequence>MKVALTAEAERDLEAIADHIAIDNPDRALGFIIELRAKCLGLADYPRAFPVVERYAHLDIRRRVHGRYLIFYRVEARRIVVLHILHGASDYLDRLDVD</sequence>
<dbReference type="InterPro" id="IPR051803">
    <property type="entry name" value="TA_system_RelE-like_toxin"/>
</dbReference>
<reference evidence="5 6" key="1">
    <citation type="submission" date="2019-09" db="EMBL/GenBank/DDBJ databases">
        <authorList>
            <person name="Feng G."/>
        </authorList>
    </citation>
    <scope>NUCLEOTIDE SEQUENCE [LARGE SCALE GENOMIC DNA]</scope>
    <source>
        <strain evidence="4 5">KACC 19283</strain>
        <strain evidence="3 6">KACC 19284</strain>
    </source>
</reference>
<dbReference type="Proteomes" id="UP000325933">
    <property type="component" value="Unassembled WGS sequence"/>
</dbReference>
<keyword evidence="6" id="KW-1185">Reference proteome</keyword>
<evidence type="ECO:0000313" key="4">
    <source>
        <dbReference type="EMBL" id="KAA9033255.1"/>
    </source>
</evidence>
<keyword evidence="2" id="KW-1277">Toxin-antitoxin system</keyword>
<dbReference type="Proteomes" id="UP000326364">
    <property type="component" value="Unassembled WGS sequence"/>
</dbReference>
<dbReference type="Gene3D" id="3.30.2310.20">
    <property type="entry name" value="RelE-like"/>
    <property type="match status" value="1"/>
</dbReference>
<dbReference type="AlphaFoldDB" id="A0A5J5I8X9"/>
<comment type="similarity">
    <text evidence="1">Belongs to the RelE toxin family.</text>
</comment>
<evidence type="ECO:0000256" key="1">
    <source>
        <dbReference type="ARBA" id="ARBA00006226"/>
    </source>
</evidence>
<dbReference type="InterPro" id="IPR035093">
    <property type="entry name" value="RelE/ParE_toxin_dom_sf"/>
</dbReference>
<evidence type="ECO:0000313" key="5">
    <source>
        <dbReference type="Proteomes" id="UP000325933"/>
    </source>
</evidence>
<comment type="caution">
    <text evidence="4">The sequence shown here is derived from an EMBL/GenBank/DDBJ whole genome shotgun (WGS) entry which is preliminary data.</text>
</comment>
<name>A0A5J5I8X9_9SPHN</name>
<evidence type="ECO:0000256" key="2">
    <source>
        <dbReference type="ARBA" id="ARBA00022649"/>
    </source>
</evidence>
<dbReference type="PANTHER" id="PTHR33755">
    <property type="entry name" value="TOXIN PARE1-RELATED"/>
    <property type="match status" value="1"/>
</dbReference>
<dbReference type="EMBL" id="VYQB01000002">
    <property type="protein sequence ID" value="KAA9020928.1"/>
    <property type="molecule type" value="Genomic_DNA"/>
</dbReference>
<dbReference type="EMBL" id="VYQA01000002">
    <property type="protein sequence ID" value="KAA9033255.1"/>
    <property type="molecule type" value="Genomic_DNA"/>
</dbReference>
<dbReference type="PANTHER" id="PTHR33755:SF6">
    <property type="entry name" value="PLASMID STABILIZATION SYSTEM PROTEIN"/>
    <property type="match status" value="1"/>
</dbReference>
<evidence type="ECO:0000313" key="3">
    <source>
        <dbReference type="EMBL" id="KAA9020928.1"/>
    </source>
</evidence>
<dbReference type="RefSeq" id="WP_150424723.1">
    <property type="nucleotide sequence ID" value="NZ_VYQA01000002.1"/>
</dbReference>
<evidence type="ECO:0000313" key="6">
    <source>
        <dbReference type="Proteomes" id="UP000326364"/>
    </source>
</evidence>
<accession>A0A5J5I8X9</accession>
<dbReference type="InterPro" id="IPR007712">
    <property type="entry name" value="RelE/ParE_toxin"/>
</dbReference>
<protein>
    <submittedName>
        <fullName evidence="4">Type II toxin-antitoxin system RelE/ParE family toxin</fullName>
    </submittedName>
</protein>
<gene>
    <name evidence="4" type="ORF">F4U95_04525</name>
    <name evidence="3" type="ORF">F4U96_04525</name>
</gene>
<proteinExistence type="inferred from homology"/>
<organism evidence="4 5">
    <name type="scientific">Sphingobium limneticum</name>
    <dbReference type="NCBI Taxonomy" id="1007511"/>
    <lineage>
        <taxon>Bacteria</taxon>
        <taxon>Pseudomonadati</taxon>
        <taxon>Pseudomonadota</taxon>
        <taxon>Alphaproteobacteria</taxon>
        <taxon>Sphingomonadales</taxon>
        <taxon>Sphingomonadaceae</taxon>
        <taxon>Sphingobium</taxon>
    </lineage>
</organism>
<dbReference type="Pfam" id="PF05016">
    <property type="entry name" value="ParE_toxin"/>
    <property type="match status" value="1"/>
</dbReference>